<keyword evidence="2" id="KW-1185">Reference proteome</keyword>
<name>A0ACB9A0A0_ARCLA</name>
<accession>A0ACB9A0A0</accession>
<comment type="caution">
    <text evidence="1">The sequence shown here is derived from an EMBL/GenBank/DDBJ whole genome shotgun (WGS) entry which is preliminary data.</text>
</comment>
<sequence length="162" mass="17925">MCGFLQKTTAQQPRLEPPRSLQEALQSKLNLDTTQQRSLEPPWSPVRTDLVLGPKKASKTIVPKDNKDLTVKDLLGCISFEPKAKIQGFHKGKFANAANTDSFKKLLKGLMKKAWWQPEAASTITQCKVDSGSRGSVWLLFVGPDKMAKKKIAIVIAPKVLL</sequence>
<reference evidence="2" key="1">
    <citation type="journal article" date="2022" name="Mol. Ecol. Resour.">
        <title>The genomes of chicory, endive, great burdock and yacon provide insights into Asteraceae palaeo-polyploidization history and plant inulin production.</title>
        <authorList>
            <person name="Fan W."/>
            <person name="Wang S."/>
            <person name="Wang H."/>
            <person name="Wang A."/>
            <person name="Jiang F."/>
            <person name="Liu H."/>
            <person name="Zhao H."/>
            <person name="Xu D."/>
            <person name="Zhang Y."/>
        </authorList>
    </citation>
    <scope>NUCLEOTIDE SEQUENCE [LARGE SCALE GENOMIC DNA]</scope>
    <source>
        <strain evidence="2">cv. Niubang</strain>
    </source>
</reference>
<dbReference type="EMBL" id="CM042055">
    <property type="protein sequence ID" value="KAI3701815.1"/>
    <property type="molecule type" value="Genomic_DNA"/>
</dbReference>
<organism evidence="1 2">
    <name type="scientific">Arctium lappa</name>
    <name type="common">Greater burdock</name>
    <name type="synonym">Lappa major</name>
    <dbReference type="NCBI Taxonomy" id="4217"/>
    <lineage>
        <taxon>Eukaryota</taxon>
        <taxon>Viridiplantae</taxon>
        <taxon>Streptophyta</taxon>
        <taxon>Embryophyta</taxon>
        <taxon>Tracheophyta</taxon>
        <taxon>Spermatophyta</taxon>
        <taxon>Magnoliopsida</taxon>
        <taxon>eudicotyledons</taxon>
        <taxon>Gunneridae</taxon>
        <taxon>Pentapetalae</taxon>
        <taxon>asterids</taxon>
        <taxon>campanulids</taxon>
        <taxon>Asterales</taxon>
        <taxon>Asteraceae</taxon>
        <taxon>Carduoideae</taxon>
        <taxon>Cardueae</taxon>
        <taxon>Arctiinae</taxon>
        <taxon>Arctium</taxon>
    </lineage>
</organism>
<evidence type="ECO:0000313" key="1">
    <source>
        <dbReference type="EMBL" id="KAI3701815.1"/>
    </source>
</evidence>
<proteinExistence type="predicted"/>
<gene>
    <name evidence="1" type="ORF">L6452_27172</name>
</gene>
<dbReference type="Proteomes" id="UP001055879">
    <property type="component" value="Linkage Group LG09"/>
</dbReference>
<evidence type="ECO:0000313" key="2">
    <source>
        <dbReference type="Proteomes" id="UP001055879"/>
    </source>
</evidence>
<reference evidence="1 2" key="2">
    <citation type="journal article" date="2022" name="Mol. Ecol. Resour.">
        <title>The genomes of chicory, endive, great burdock and yacon provide insights into Asteraceae paleo-polyploidization history and plant inulin production.</title>
        <authorList>
            <person name="Fan W."/>
            <person name="Wang S."/>
            <person name="Wang H."/>
            <person name="Wang A."/>
            <person name="Jiang F."/>
            <person name="Liu H."/>
            <person name="Zhao H."/>
            <person name="Xu D."/>
            <person name="Zhang Y."/>
        </authorList>
    </citation>
    <scope>NUCLEOTIDE SEQUENCE [LARGE SCALE GENOMIC DNA]</scope>
    <source>
        <strain evidence="2">cv. Niubang</strain>
    </source>
</reference>
<protein>
    <submittedName>
        <fullName evidence="1">Uncharacterized protein</fullName>
    </submittedName>
</protein>